<evidence type="ECO:0000256" key="4">
    <source>
        <dbReference type="ARBA" id="ARBA00022729"/>
    </source>
</evidence>
<dbReference type="Gene3D" id="2.60.40.1180">
    <property type="entry name" value="Golgi alpha-mannosidase II"/>
    <property type="match status" value="1"/>
</dbReference>
<dbReference type="STRING" id="400682.A0A1X7T2T8"/>
<dbReference type="GO" id="GO:0005975">
    <property type="term" value="P:carbohydrate metabolic process"/>
    <property type="evidence" value="ECO:0007669"/>
    <property type="project" value="InterPro"/>
</dbReference>
<evidence type="ECO:0000259" key="8">
    <source>
        <dbReference type="Pfam" id="PF17801"/>
    </source>
</evidence>
<proteinExistence type="inferred from homology"/>
<organism evidence="9">
    <name type="scientific">Amphimedon queenslandica</name>
    <name type="common">Sponge</name>
    <dbReference type="NCBI Taxonomy" id="400682"/>
    <lineage>
        <taxon>Eukaryota</taxon>
        <taxon>Metazoa</taxon>
        <taxon>Porifera</taxon>
        <taxon>Demospongiae</taxon>
        <taxon>Heteroscleromorpha</taxon>
        <taxon>Haplosclerida</taxon>
        <taxon>Niphatidae</taxon>
        <taxon>Amphimedon</taxon>
    </lineage>
</organism>
<protein>
    <recommendedName>
        <fullName evidence="3">alpha-galactosidase</fullName>
        <ecNumber evidence="3">3.2.1.22</ecNumber>
    </recommendedName>
</protein>
<dbReference type="EnsemblMetazoa" id="Aqu2.1.08544_001">
    <property type="protein sequence ID" value="Aqu2.1.08544_001"/>
    <property type="gene ID" value="Aqu2.1.08544"/>
</dbReference>
<feature type="domain" description="Alpha galactosidase C-terminal" evidence="8">
    <location>
        <begin position="33"/>
        <end position="111"/>
    </location>
</feature>
<keyword evidence="6" id="KW-1015">Disulfide bond</keyword>
<sequence>KISDDALSILTNDCVIGVSQDPLGIQGNRTKQDGTSEVWQVPLKNGTRVALAVNRGDSATDITIQWTDIGFPSSASANVFDLWDGSKMIGKFTGSVTAKAIPSHGVAMYRVEPVSK</sequence>
<accession>A0A1X7T2T8</accession>
<evidence type="ECO:0000256" key="7">
    <source>
        <dbReference type="ARBA" id="ARBA00023295"/>
    </source>
</evidence>
<evidence type="ECO:0000256" key="2">
    <source>
        <dbReference type="ARBA" id="ARBA00009743"/>
    </source>
</evidence>
<comment type="catalytic activity">
    <reaction evidence="1">
        <text>Hydrolysis of terminal, non-reducing alpha-D-galactose residues in alpha-D-galactosides, including galactose oligosaccharides, galactomannans and galactolipids.</text>
        <dbReference type="EC" id="3.2.1.22"/>
    </reaction>
</comment>
<name>A0A1X7T2T8_AMPQE</name>
<dbReference type="PANTHER" id="PTHR11452:SF75">
    <property type="entry name" value="ALPHA-GALACTOSIDASE MEL1"/>
    <property type="match status" value="1"/>
</dbReference>
<dbReference type="PANTHER" id="PTHR11452">
    <property type="entry name" value="ALPHA-GALACTOSIDASE/ALPHA-N-ACETYLGALACTOSAMINIDASE"/>
    <property type="match status" value="1"/>
</dbReference>
<dbReference type="GO" id="GO:0004557">
    <property type="term" value="F:alpha-galactosidase activity"/>
    <property type="evidence" value="ECO:0007669"/>
    <property type="project" value="UniProtKB-EC"/>
</dbReference>
<dbReference type="EC" id="3.2.1.22" evidence="3"/>
<dbReference type="InterPro" id="IPR013780">
    <property type="entry name" value="Glyco_hydro_b"/>
</dbReference>
<keyword evidence="4" id="KW-0732">Signal</keyword>
<dbReference type="InParanoid" id="A0A1X7T2T8"/>
<evidence type="ECO:0000256" key="5">
    <source>
        <dbReference type="ARBA" id="ARBA00022801"/>
    </source>
</evidence>
<dbReference type="InterPro" id="IPR041233">
    <property type="entry name" value="Melibiase_C"/>
</dbReference>
<keyword evidence="5" id="KW-0378">Hydrolase</keyword>
<keyword evidence="7" id="KW-0326">Glycosidase</keyword>
<reference evidence="9" key="1">
    <citation type="submission" date="2017-05" db="UniProtKB">
        <authorList>
            <consortium name="EnsemblMetazoa"/>
        </authorList>
    </citation>
    <scope>IDENTIFICATION</scope>
</reference>
<dbReference type="eggNOG" id="KOG2366">
    <property type="taxonomic scope" value="Eukaryota"/>
</dbReference>
<dbReference type="AlphaFoldDB" id="A0A1X7T2T8"/>
<evidence type="ECO:0000256" key="3">
    <source>
        <dbReference type="ARBA" id="ARBA00012755"/>
    </source>
</evidence>
<dbReference type="Pfam" id="PF17801">
    <property type="entry name" value="Melibiase_C"/>
    <property type="match status" value="1"/>
</dbReference>
<evidence type="ECO:0000256" key="1">
    <source>
        <dbReference type="ARBA" id="ARBA00001255"/>
    </source>
</evidence>
<comment type="similarity">
    <text evidence="2">Belongs to the glycosyl hydrolase 27 family.</text>
</comment>
<dbReference type="FunFam" id="2.60.40.1180:FF:000008">
    <property type="entry name" value="Alpha-galactosidase"/>
    <property type="match status" value="1"/>
</dbReference>
<dbReference type="SUPFAM" id="SSF51011">
    <property type="entry name" value="Glycosyl hydrolase domain"/>
    <property type="match status" value="1"/>
</dbReference>
<dbReference type="OrthoDB" id="5795902at2759"/>
<evidence type="ECO:0000256" key="6">
    <source>
        <dbReference type="ARBA" id="ARBA00023157"/>
    </source>
</evidence>
<evidence type="ECO:0000313" key="9">
    <source>
        <dbReference type="EnsemblMetazoa" id="Aqu2.1.08544_001"/>
    </source>
</evidence>
<dbReference type="InterPro" id="IPR002241">
    <property type="entry name" value="Glyco_hydro_27"/>
</dbReference>